<evidence type="ECO:0000313" key="4">
    <source>
        <dbReference type="Proteomes" id="UP001265746"/>
    </source>
</evidence>
<gene>
    <name evidence="3" type="ORF">N8I77_001717</name>
</gene>
<name>A0AAD9W9P6_PHOAM</name>
<dbReference type="InterPro" id="IPR001296">
    <property type="entry name" value="Glyco_trans_1"/>
</dbReference>
<organism evidence="3 4">
    <name type="scientific">Phomopsis amygdali</name>
    <name type="common">Fusicoccum amygdali</name>
    <dbReference type="NCBI Taxonomy" id="1214568"/>
    <lineage>
        <taxon>Eukaryota</taxon>
        <taxon>Fungi</taxon>
        <taxon>Dikarya</taxon>
        <taxon>Ascomycota</taxon>
        <taxon>Pezizomycotina</taxon>
        <taxon>Sordariomycetes</taxon>
        <taxon>Sordariomycetidae</taxon>
        <taxon>Diaporthales</taxon>
        <taxon>Diaporthaceae</taxon>
        <taxon>Diaporthe</taxon>
    </lineage>
</organism>
<accession>A0AAD9W9P6</accession>
<dbReference type="CDD" id="cd03814">
    <property type="entry name" value="GT4-like"/>
    <property type="match status" value="1"/>
</dbReference>
<dbReference type="Pfam" id="PF00753">
    <property type="entry name" value="Lactamase_B"/>
    <property type="match status" value="1"/>
</dbReference>
<dbReference type="PANTHER" id="PTHR45947:SF3">
    <property type="entry name" value="SULFOQUINOVOSYL TRANSFERASE SQD2"/>
    <property type="match status" value="1"/>
</dbReference>
<comment type="caution">
    <text evidence="3">The sequence shown here is derived from an EMBL/GenBank/DDBJ whole genome shotgun (WGS) entry which is preliminary data.</text>
</comment>
<dbReference type="CDD" id="cd06262">
    <property type="entry name" value="metallo-hydrolase-like_MBL-fold"/>
    <property type="match status" value="1"/>
</dbReference>
<evidence type="ECO:0000256" key="1">
    <source>
        <dbReference type="ARBA" id="ARBA00022676"/>
    </source>
</evidence>
<keyword evidence="1" id="KW-0808">Transferase</keyword>
<dbReference type="Pfam" id="PF13439">
    <property type="entry name" value="Glyco_transf_4"/>
    <property type="match status" value="1"/>
</dbReference>
<dbReference type="InterPro" id="IPR036866">
    <property type="entry name" value="RibonucZ/Hydroxyglut_hydro"/>
</dbReference>
<evidence type="ECO:0000313" key="3">
    <source>
        <dbReference type="EMBL" id="KAK2614928.1"/>
    </source>
</evidence>
<proteinExistence type="predicted"/>
<feature type="domain" description="Metallo-beta-lactamase" evidence="2">
    <location>
        <begin position="586"/>
        <end position="797"/>
    </location>
</feature>
<dbReference type="Proteomes" id="UP001265746">
    <property type="component" value="Unassembled WGS sequence"/>
</dbReference>
<dbReference type="PANTHER" id="PTHR45947">
    <property type="entry name" value="SULFOQUINOVOSYL TRANSFERASE SQD2"/>
    <property type="match status" value="1"/>
</dbReference>
<reference evidence="3" key="1">
    <citation type="submission" date="2023-06" db="EMBL/GenBank/DDBJ databases">
        <authorList>
            <person name="Noh H."/>
        </authorList>
    </citation>
    <scope>NUCLEOTIDE SEQUENCE</scope>
    <source>
        <strain evidence="3">DUCC20226</strain>
    </source>
</reference>
<dbReference type="SUPFAM" id="SSF53756">
    <property type="entry name" value="UDP-Glycosyltransferase/glycogen phosphorylase"/>
    <property type="match status" value="1"/>
</dbReference>
<dbReference type="SUPFAM" id="SSF56281">
    <property type="entry name" value="Metallo-hydrolase/oxidoreductase"/>
    <property type="match status" value="1"/>
</dbReference>
<keyword evidence="4" id="KW-1185">Reference proteome</keyword>
<dbReference type="EMBL" id="JAUJFL010000001">
    <property type="protein sequence ID" value="KAK2614928.1"/>
    <property type="molecule type" value="Genomic_DNA"/>
</dbReference>
<protein>
    <recommendedName>
        <fullName evidence="2">Metallo-beta-lactamase domain-containing protein</fullName>
    </recommendedName>
</protein>
<dbReference type="SMART" id="SM00849">
    <property type="entry name" value="Lactamase_B"/>
    <property type="match status" value="1"/>
</dbReference>
<dbReference type="AlphaFoldDB" id="A0AAD9W9P6"/>
<dbReference type="Gene3D" id="3.60.15.10">
    <property type="entry name" value="Ribonuclease Z/Hydroxyacylglutathione hydrolase-like"/>
    <property type="match status" value="1"/>
</dbReference>
<evidence type="ECO:0000259" key="2">
    <source>
        <dbReference type="SMART" id="SM00849"/>
    </source>
</evidence>
<keyword evidence="1" id="KW-0328">Glycosyltransferase</keyword>
<dbReference type="Pfam" id="PF00534">
    <property type="entry name" value="Glycos_transf_1"/>
    <property type="match status" value="1"/>
</dbReference>
<sequence length="866" mass="95770">MAPTASPPCPKHDLLVFPEALKGKKVLLCTESFGPVNGVSRTTLMLVNHLRANGCDLAVVSPHNSTKVNTFIPKFTATAPPTSSNGGTGTTTAASKDIEVRLHGYPVPFNPELSIAYLVRLSELYRRTFGCPPDLIYLASPASLGFQVMLQLRQRHRRDQVPVICNFQTDLAGYCKTLFPWPMGDVADYTFAAVQSFLFRHASVRTIFYPSTYVRRYLERHRVQGDKMESLTRGVDADMFHPGKRSEVLRESLAPNGEIILICVARLAAEKSFDFLALVAQELDARGLDFKLYIVGGNRQVEVEAEIKDLFSDLVRKGKVIFAGFKVGEALAESYASADVFLHCSVSETFGLVVLESFASGVPVVARNMGGPSDTVSDGVSGFLTPPDDLSAFVDRVVLLANDRKLRDRFRESALKQAREATWDKINNKVAWKMVDTIQQREEDLAEMRMDDRDVEQSPSISAAPVFGWLMLNDAVRETVVGSKLAAALGVIMGFWGLVGVYLAFTKATRWMGCFDWLRFKSRTCLPPQAPVTHVKSLSPLTSSSASSVMISTDRAHDAGPSTCFTCTRLNPSTFRIVEADKYGEFPFIYAKIYDAVIVLIDTGCGGAAKDPGVKLTSLRDFIETYPVEENHGKPLNSQGTKSYVVICTHCHYDHIGAIAQFTDTPKSAIWASGYDKGFILDDLPTSSLCRFVGMETPQYTVTDWASNAQQVTFGNTDLRLTIYQTPGHTPDELAVWDQHERVLYVGDTLYEWAPILFSLSGNLNDYAATLNMLKGLVERWNKDVAEDDRVKLAAGHCTSNTSAIEFLCEVEDFLGKIKRGLVTPVDRGTTPGRNVPLVGFERDDGWFSFVGPKELFDQFRVGNRP</sequence>
<dbReference type="InterPro" id="IPR001279">
    <property type="entry name" value="Metallo-B-lactamas"/>
</dbReference>
<dbReference type="InterPro" id="IPR050194">
    <property type="entry name" value="Glycosyltransferase_grp1"/>
</dbReference>
<dbReference type="Gene3D" id="3.40.50.2000">
    <property type="entry name" value="Glycogen Phosphorylase B"/>
    <property type="match status" value="2"/>
</dbReference>
<dbReference type="InterPro" id="IPR028098">
    <property type="entry name" value="Glyco_trans_4-like_N"/>
</dbReference>
<dbReference type="GO" id="GO:0016757">
    <property type="term" value="F:glycosyltransferase activity"/>
    <property type="evidence" value="ECO:0007669"/>
    <property type="project" value="UniProtKB-KW"/>
</dbReference>